<evidence type="ECO:0000256" key="2">
    <source>
        <dbReference type="ARBA" id="ARBA00022771"/>
    </source>
</evidence>
<evidence type="ECO:0000313" key="7">
    <source>
        <dbReference type="EMBL" id="KAL1488562.1"/>
    </source>
</evidence>
<feature type="domain" description="THAP-type" evidence="6">
    <location>
        <begin position="3"/>
        <end position="82"/>
    </location>
</feature>
<dbReference type="AlphaFoldDB" id="A0ABD1E1K7"/>
<name>A0ABD1E1K7_HYPHA</name>
<gene>
    <name evidence="7" type="ORF">ABEB36_015025</name>
</gene>
<keyword evidence="2 5" id="KW-0863">Zinc-finger</keyword>
<dbReference type="Proteomes" id="UP001566132">
    <property type="component" value="Unassembled WGS sequence"/>
</dbReference>
<dbReference type="SMART" id="SM00692">
    <property type="entry name" value="DM3"/>
    <property type="match status" value="1"/>
</dbReference>
<proteinExistence type="predicted"/>
<dbReference type="Gene3D" id="6.20.210.20">
    <property type="entry name" value="THAP domain"/>
    <property type="match status" value="1"/>
</dbReference>
<evidence type="ECO:0000256" key="3">
    <source>
        <dbReference type="ARBA" id="ARBA00022833"/>
    </source>
</evidence>
<sequence length="259" mass="30164">MASPRSCTTLCLICGLEKHEVGKLHCFPSVLERSRLWQEKMNIVFTGHTLRHLRICSNHFTEDQYLNRINWRLRQDAVPTLQPANQIHKPEASTSMDEIHRETDAVHSEFHMMDAIQEIQLNTSRIKQQTEHRVAVEPLGNTHGIIPWVILMMTAPPKTLDLHTLSHYFKRHILNFLKRKSNRATSTWYALGDANADGENNSLSYKNFEFFLYFLYLKLVYHYSAVLSKKGVSSNLIVLSYKHFIKKLYAIHNYVVISL</sequence>
<keyword evidence="8" id="KW-1185">Reference proteome</keyword>
<evidence type="ECO:0000313" key="8">
    <source>
        <dbReference type="Proteomes" id="UP001566132"/>
    </source>
</evidence>
<dbReference type="EMBL" id="JBDJPC010000014">
    <property type="protein sequence ID" value="KAL1488562.1"/>
    <property type="molecule type" value="Genomic_DNA"/>
</dbReference>
<reference evidence="7 8" key="1">
    <citation type="submission" date="2024-05" db="EMBL/GenBank/DDBJ databases">
        <title>Genetic variation in Jamaican populations of the coffee berry borer (Hypothenemus hampei).</title>
        <authorList>
            <person name="Errbii M."/>
            <person name="Myrie A."/>
        </authorList>
    </citation>
    <scope>NUCLEOTIDE SEQUENCE [LARGE SCALE GENOMIC DNA]</scope>
    <source>
        <strain evidence="7">JA-Hopewell-2020-01-JO</strain>
        <tissue evidence="7">Whole body</tissue>
    </source>
</reference>
<dbReference type="SMART" id="SM00980">
    <property type="entry name" value="THAP"/>
    <property type="match status" value="1"/>
</dbReference>
<evidence type="ECO:0000259" key="6">
    <source>
        <dbReference type="PROSITE" id="PS50950"/>
    </source>
</evidence>
<comment type="caution">
    <text evidence="7">The sequence shown here is derived from an EMBL/GenBank/DDBJ whole genome shotgun (WGS) entry which is preliminary data.</text>
</comment>
<protein>
    <recommendedName>
        <fullName evidence="6">THAP-type domain-containing protein</fullName>
    </recommendedName>
</protein>
<keyword evidence="3" id="KW-0862">Zinc</keyword>
<dbReference type="Pfam" id="PF05485">
    <property type="entry name" value="THAP"/>
    <property type="match status" value="1"/>
</dbReference>
<keyword evidence="4 5" id="KW-0238">DNA-binding</keyword>
<keyword evidence="1" id="KW-0479">Metal-binding</keyword>
<dbReference type="SUPFAM" id="SSF57716">
    <property type="entry name" value="Glucocorticoid receptor-like (DNA-binding domain)"/>
    <property type="match status" value="1"/>
</dbReference>
<evidence type="ECO:0000256" key="5">
    <source>
        <dbReference type="PROSITE-ProRule" id="PRU00309"/>
    </source>
</evidence>
<accession>A0ABD1E1K7</accession>
<dbReference type="InterPro" id="IPR038441">
    <property type="entry name" value="THAP_Znf_sf"/>
</dbReference>
<evidence type="ECO:0000256" key="1">
    <source>
        <dbReference type="ARBA" id="ARBA00022723"/>
    </source>
</evidence>
<organism evidence="7 8">
    <name type="scientific">Hypothenemus hampei</name>
    <name type="common">Coffee berry borer</name>
    <dbReference type="NCBI Taxonomy" id="57062"/>
    <lineage>
        <taxon>Eukaryota</taxon>
        <taxon>Metazoa</taxon>
        <taxon>Ecdysozoa</taxon>
        <taxon>Arthropoda</taxon>
        <taxon>Hexapoda</taxon>
        <taxon>Insecta</taxon>
        <taxon>Pterygota</taxon>
        <taxon>Neoptera</taxon>
        <taxon>Endopterygota</taxon>
        <taxon>Coleoptera</taxon>
        <taxon>Polyphaga</taxon>
        <taxon>Cucujiformia</taxon>
        <taxon>Curculionidae</taxon>
        <taxon>Scolytinae</taxon>
        <taxon>Hypothenemus</taxon>
    </lineage>
</organism>
<dbReference type="GO" id="GO:0008270">
    <property type="term" value="F:zinc ion binding"/>
    <property type="evidence" value="ECO:0007669"/>
    <property type="project" value="UniProtKB-KW"/>
</dbReference>
<dbReference type="GO" id="GO:0003677">
    <property type="term" value="F:DNA binding"/>
    <property type="evidence" value="ECO:0007669"/>
    <property type="project" value="UniProtKB-UniRule"/>
</dbReference>
<evidence type="ECO:0000256" key="4">
    <source>
        <dbReference type="ARBA" id="ARBA00023125"/>
    </source>
</evidence>
<dbReference type="PROSITE" id="PS50950">
    <property type="entry name" value="ZF_THAP"/>
    <property type="match status" value="1"/>
</dbReference>
<dbReference type="InterPro" id="IPR006612">
    <property type="entry name" value="THAP_Znf"/>
</dbReference>